<dbReference type="Pfam" id="PF02384">
    <property type="entry name" value="N6_Mtase"/>
    <property type="match status" value="1"/>
</dbReference>
<feature type="domain" description="DNA methylase adenine-specific" evidence="4">
    <location>
        <begin position="317"/>
        <end position="633"/>
    </location>
</feature>
<evidence type="ECO:0000256" key="3">
    <source>
        <dbReference type="SAM" id="Coils"/>
    </source>
</evidence>
<dbReference type="SUPFAM" id="SSF53335">
    <property type="entry name" value="S-adenosyl-L-methionine-dependent methyltransferases"/>
    <property type="match status" value="1"/>
</dbReference>
<keyword evidence="2" id="KW-0680">Restriction system</keyword>
<evidence type="ECO:0000256" key="2">
    <source>
        <dbReference type="ARBA" id="ARBA00022747"/>
    </source>
</evidence>
<dbReference type="Gene3D" id="3.40.50.150">
    <property type="entry name" value="Vaccinia Virus protein VP39"/>
    <property type="match status" value="1"/>
</dbReference>
<keyword evidence="6" id="KW-0808">Transferase</keyword>
<proteinExistence type="inferred from homology"/>
<feature type="domain" description="Type I restriction enzyme R protein N-terminal" evidence="5">
    <location>
        <begin position="76"/>
        <end position="185"/>
    </location>
</feature>
<reference evidence="6" key="1">
    <citation type="submission" date="2023-09" db="EMBL/GenBank/DDBJ databases">
        <title>Arcobacter tbilisiensis sp. nov. isolated from chicken meat in Tbilisi, Georgia.</title>
        <authorList>
            <person name="Matthias R."/>
            <person name="Zautner A.E."/>
        </authorList>
    </citation>
    <scope>NUCLEOTIDE SEQUENCE</scope>
    <source>
        <strain evidence="6">LEO 65</strain>
    </source>
</reference>
<dbReference type="InterPro" id="IPR029464">
    <property type="entry name" value="HSDR_N"/>
</dbReference>
<dbReference type="PANTHER" id="PTHR42998:SF1">
    <property type="entry name" value="TYPE I RESTRICTION ENZYME HINDI METHYLASE SUBUNIT"/>
    <property type="match status" value="1"/>
</dbReference>
<keyword evidence="3" id="KW-0175">Coiled coil</keyword>
<dbReference type="GO" id="GO:0008170">
    <property type="term" value="F:N-methyltransferase activity"/>
    <property type="evidence" value="ECO:0007669"/>
    <property type="project" value="InterPro"/>
</dbReference>
<dbReference type="PRINTS" id="PR00507">
    <property type="entry name" value="N12N6MTFRASE"/>
</dbReference>
<sequence length="883" mass="102268">MTTKEVIETIFKDKNVKYDLTEFLNFKKPIEEILTIEEKTTESGEHTGKYFLKTLAPFASGTEEVQVYSNSGKSAPEEIVRQLWVYKLINELGYKEEEILLEQSIHFGTEVHHKAADIVIYTGKDKESAKIIVETKKPNGKEGIEQLKSYLNAQGAIGVWSNGSETVILYREKPSSPYETLSRIPKRNQTVEDLRKEAFTIKDLDRHFNFKKIIEELEELVLADSGADEFNEIFKLIFAKIWDEKSTEDDKSKELEFRQLSTPAETYERINSLFNKAKDEWSGVFKDNEKIELRKDHLHICIAPLEKKRLLGSNLRIIDDAFEYLIPAEAKKKKGQFFTPRYVIDMCVRMINPKKTEYTIDPACGSAGFLLHAMEWCYPAETQEELDLRKWKYAQKYLWGIDFEARAVKASKSLMLIAGDGHTNIHGPDVSGIDPRTWLSTQSGHDLMNSLRKTKLLKNKPPEGATITKEDEAWQYFKEFNFDVVLSNPPFAGEIKDKKTLSEYELAKPALARAKNKQAKEERDVLFIERIINMLKDGGRTAIVLPQGKFNNASLSFIRNYVLSKARLLAVVGLHQNSFKPHTGVKTSVMILQKYTKQELKAIEKIKKEVEETTPDYISKIIQLIESNTDFEKSTEDIPEDILDFLIETFSEVEIESDIDPYEEYENILSKIETIEKNLKNQDENNTKNLKNEQDYIKERKKELPNKKIDRSQQEEQEFQRLELRRKELTEEIKLSREADNIDKPKRAELKVLQEELEVYSYQINIKSIKGQLSIILENDYLIQSLRDKYIIKETAKKLDYPIFMAVSNKGGKNNSGDYEFKTDKEGFALEGSEGNLLVEQDLVNYELKKEDLENIENIPEDQFCIAEAFIKFAKEQNLNFWS</sequence>
<evidence type="ECO:0000256" key="1">
    <source>
        <dbReference type="ARBA" id="ARBA00006594"/>
    </source>
</evidence>
<comment type="similarity">
    <text evidence="1">Belongs to the N(4)/N(6)-methyltransferase family.</text>
</comment>
<dbReference type="InterPro" id="IPR029063">
    <property type="entry name" value="SAM-dependent_MTases_sf"/>
</dbReference>
<dbReference type="PANTHER" id="PTHR42998">
    <property type="entry name" value="TYPE I RESTRICTION ENZYME HINDVIIP M PROTEIN-RELATED"/>
    <property type="match status" value="1"/>
</dbReference>
<organism evidence="6">
    <name type="scientific">Arcobacter sp. AZ-2023</name>
    <dbReference type="NCBI Taxonomy" id="3074453"/>
    <lineage>
        <taxon>Bacteria</taxon>
        <taxon>Pseudomonadati</taxon>
        <taxon>Campylobacterota</taxon>
        <taxon>Epsilonproteobacteria</taxon>
        <taxon>Campylobacterales</taxon>
        <taxon>Arcobacteraceae</taxon>
        <taxon>Arcobacter</taxon>
    </lineage>
</organism>
<dbReference type="PROSITE" id="PS00092">
    <property type="entry name" value="N6_MTASE"/>
    <property type="match status" value="1"/>
</dbReference>
<evidence type="ECO:0000259" key="4">
    <source>
        <dbReference type="Pfam" id="PF02384"/>
    </source>
</evidence>
<gene>
    <name evidence="6" type="ORF">RMQ66_00050</name>
</gene>
<feature type="coiled-coil region" evidence="3">
    <location>
        <begin position="712"/>
        <end position="739"/>
    </location>
</feature>
<dbReference type="GO" id="GO:0009307">
    <property type="term" value="P:DNA restriction-modification system"/>
    <property type="evidence" value="ECO:0007669"/>
    <property type="project" value="UniProtKB-KW"/>
</dbReference>
<protein>
    <submittedName>
        <fullName evidence="6">N-6 DNA methylase</fullName>
    </submittedName>
</protein>
<dbReference type="AlphaFoldDB" id="A0AA96DWW7"/>
<keyword evidence="6" id="KW-0489">Methyltransferase</keyword>
<dbReference type="InterPro" id="IPR003356">
    <property type="entry name" value="DNA_methylase_A-5"/>
</dbReference>
<name>A0AA96DWW7_9BACT</name>
<dbReference type="EMBL" id="CP134842">
    <property type="protein sequence ID" value="WNL36201.1"/>
    <property type="molecule type" value="Genomic_DNA"/>
</dbReference>
<evidence type="ECO:0000259" key="5">
    <source>
        <dbReference type="Pfam" id="PF13588"/>
    </source>
</evidence>
<dbReference type="GO" id="GO:0032259">
    <property type="term" value="P:methylation"/>
    <property type="evidence" value="ECO:0007669"/>
    <property type="project" value="UniProtKB-KW"/>
</dbReference>
<dbReference type="InterPro" id="IPR002052">
    <property type="entry name" value="DNA_methylase_N6_adenine_CS"/>
</dbReference>
<dbReference type="GO" id="GO:0003677">
    <property type="term" value="F:DNA binding"/>
    <property type="evidence" value="ECO:0007669"/>
    <property type="project" value="InterPro"/>
</dbReference>
<evidence type="ECO:0000313" key="6">
    <source>
        <dbReference type="EMBL" id="WNL36201.1"/>
    </source>
</evidence>
<dbReference type="InterPro" id="IPR052916">
    <property type="entry name" value="Type-I_RE_MTase_Subunit"/>
</dbReference>
<dbReference type="Pfam" id="PF13588">
    <property type="entry name" value="HSDR_N_2"/>
    <property type="match status" value="1"/>
</dbReference>
<accession>A0AA96DWW7</accession>